<feature type="compositionally biased region" description="Polar residues" evidence="1">
    <location>
        <begin position="12"/>
        <end position="34"/>
    </location>
</feature>
<keyword evidence="3" id="KW-1185">Reference proteome</keyword>
<gene>
    <name evidence="2" type="ORF">G6F64_014942</name>
</gene>
<feature type="region of interest" description="Disordered" evidence="1">
    <location>
        <begin position="1"/>
        <end position="93"/>
    </location>
</feature>
<feature type="compositionally biased region" description="Low complexity" evidence="1">
    <location>
        <begin position="1"/>
        <end position="11"/>
    </location>
</feature>
<accession>A0A9P7BJ50</accession>
<comment type="caution">
    <text evidence="2">The sequence shown here is derived from an EMBL/GenBank/DDBJ whole genome shotgun (WGS) entry which is preliminary data.</text>
</comment>
<dbReference type="AlphaFoldDB" id="A0A9P7BJ50"/>
<evidence type="ECO:0000313" key="3">
    <source>
        <dbReference type="Proteomes" id="UP000716291"/>
    </source>
</evidence>
<evidence type="ECO:0000256" key="1">
    <source>
        <dbReference type="SAM" id="MobiDB-lite"/>
    </source>
</evidence>
<dbReference type="Proteomes" id="UP000716291">
    <property type="component" value="Unassembled WGS sequence"/>
</dbReference>
<dbReference type="EMBL" id="JAANQT010010352">
    <property type="protein sequence ID" value="KAG1275230.1"/>
    <property type="molecule type" value="Genomic_DNA"/>
</dbReference>
<feature type="compositionally biased region" description="Low complexity" evidence="1">
    <location>
        <begin position="79"/>
        <end position="93"/>
    </location>
</feature>
<evidence type="ECO:0000313" key="2">
    <source>
        <dbReference type="EMBL" id="KAG1275230.1"/>
    </source>
</evidence>
<organism evidence="2 3">
    <name type="scientific">Rhizopus oryzae</name>
    <name type="common">Mucormycosis agent</name>
    <name type="synonym">Rhizopus arrhizus var. delemar</name>
    <dbReference type="NCBI Taxonomy" id="64495"/>
    <lineage>
        <taxon>Eukaryota</taxon>
        <taxon>Fungi</taxon>
        <taxon>Fungi incertae sedis</taxon>
        <taxon>Mucoromycota</taxon>
        <taxon>Mucoromycotina</taxon>
        <taxon>Mucoromycetes</taxon>
        <taxon>Mucorales</taxon>
        <taxon>Mucorineae</taxon>
        <taxon>Rhizopodaceae</taxon>
        <taxon>Rhizopus</taxon>
    </lineage>
</organism>
<feature type="compositionally biased region" description="Polar residues" evidence="1">
    <location>
        <begin position="60"/>
        <end position="72"/>
    </location>
</feature>
<proteinExistence type="predicted"/>
<sequence length="93" mass="9575">MKKASSSSPSSGPTQVDVSSGSAASQWNPRNQPSGLGRPCRSCGADNWRPGHRCKGKGRSTGSLADDSTGSSHMFRAMSRSPAFSLSSVASSD</sequence>
<reference evidence="2" key="1">
    <citation type="journal article" date="2020" name="Microb. Genom.">
        <title>Genetic diversity of clinical and environmental Mucorales isolates obtained from an investigation of mucormycosis cases among solid organ transplant recipients.</title>
        <authorList>
            <person name="Nguyen M.H."/>
            <person name="Kaul D."/>
            <person name="Muto C."/>
            <person name="Cheng S.J."/>
            <person name="Richter R.A."/>
            <person name="Bruno V.M."/>
            <person name="Liu G."/>
            <person name="Beyhan S."/>
            <person name="Sundermann A.J."/>
            <person name="Mounaud S."/>
            <person name="Pasculle A.W."/>
            <person name="Nierman W.C."/>
            <person name="Driscoll E."/>
            <person name="Cumbie R."/>
            <person name="Clancy C.J."/>
            <person name="Dupont C.L."/>
        </authorList>
    </citation>
    <scope>NUCLEOTIDE SEQUENCE</scope>
    <source>
        <strain evidence="2">GL11</strain>
    </source>
</reference>
<protein>
    <submittedName>
        <fullName evidence="2">Uncharacterized protein</fullName>
    </submittedName>
</protein>
<name>A0A9P7BJ50_RHIOR</name>